<name>A0A1G9HM98_9BACT</name>
<evidence type="ECO:0000313" key="3">
    <source>
        <dbReference type="Proteomes" id="UP000198901"/>
    </source>
</evidence>
<keyword evidence="1" id="KW-0472">Membrane</keyword>
<feature type="transmembrane region" description="Helical" evidence="1">
    <location>
        <begin position="50"/>
        <end position="69"/>
    </location>
</feature>
<protein>
    <submittedName>
        <fullName evidence="2">Uncharacterized protein</fullName>
    </submittedName>
</protein>
<evidence type="ECO:0000256" key="1">
    <source>
        <dbReference type="SAM" id="Phobius"/>
    </source>
</evidence>
<dbReference type="Gene3D" id="1.20.1300.10">
    <property type="entry name" value="Fumarate reductase/succinate dehydrogenase, transmembrane subunit"/>
    <property type="match status" value="1"/>
</dbReference>
<accession>A0A1G9HM98</accession>
<feature type="transmembrane region" description="Helical" evidence="1">
    <location>
        <begin position="89"/>
        <end position="107"/>
    </location>
</feature>
<keyword evidence="1" id="KW-1133">Transmembrane helix</keyword>
<dbReference type="SUPFAM" id="SSF81343">
    <property type="entry name" value="Fumarate reductase respiratory complex transmembrane subunits"/>
    <property type="match status" value="1"/>
</dbReference>
<dbReference type="AlphaFoldDB" id="A0A1G9HM98"/>
<evidence type="ECO:0000313" key="2">
    <source>
        <dbReference type="EMBL" id="SDL13995.1"/>
    </source>
</evidence>
<proteinExistence type="predicted"/>
<dbReference type="GO" id="GO:0016020">
    <property type="term" value="C:membrane"/>
    <property type="evidence" value="ECO:0007669"/>
    <property type="project" value="InterPro"/>
</dbReference>
<feature type="transmembrane region" description="Helical" evidence="1">
    <location>
        <begin position="166"/>
        <end position="183"/>
    </location>
</feature>
<dbReference type="InterPro" id="IPR034804">
    <property type="entry name" value="SQR/QFR_C/D"/>
</dbReference>
<dbReference type="EMBL" id="FNGS01000001">
    <property type="protein sequence ID" value="SDL13995.1"/>
    <property type="molecule type" value="Genomic_DNA"/>
</dbReference>
<gene>
    <name evidence="2" type="ORF">SAMN04488090_0118</name>
</gene>
<feature type="transmembrane region" description="Helical" evidence="1">
    <location>
        <begin position="127"/>
        <end position="145"/>
    </location>
</feature>
<dbReference type="STRING" id="563176.SAMN04488090_0118"/>
<sequence length="185" mass="20834">MKKIHRLSSVVLAAFILPHLLNHLTAFWSGPDAHIAFMDGFRKIYRQPVVEGILLLSVVVQIGTGLRLAFTRTGRKLSFWERVQRGSGIYLALFMLIHVSAVLTGRSSGTDTNFHFAAWGVNNDPSLLFFIPYYFLGVWTFFLHIGAIRYRKVLEINRVSSPWQGYGIWAAGWGISALILAGLRV</sequence>
<reference evidence="2 3" key="1">
    <citation type="submission" date="2016-10" db="EMBL/GenBank/DDBJ databases">
        <authorList>
            <person name="de Groot N.N."/>
        </authorList>
    </citation>
    <scope>NUCLEOTIDE SEQUENCE [LARGE SCALE GENOMIC DNA]</scope>
    <source>
        <strain evidence="2 3">DSM 21668</strain>
    </source>
</reference>
<keyword evidence="1" id="KW-0812">Transmembrane</keyword>
<organism evidence="2 3">
    <name type="scientific">Siphonobacter aquaeclarae</name>
    <dbReference type="NCBI Taxonomy" id="563176"/>
    <lineage>
        <taxon>Bacteria</taxon>
        <taxon>Pseudomonadati</taxon>
        <taxon>Bacteroidota</taxon>
        <taxon>Cytophagia</taxon>
        <taxon>Cytophagales</taxon>
        <taxon>Cytophagaceae</taxon>
        <taxon>Siphonobacter</taxon>
    </lineage>
</organism>
<dbReference type="Proteomes" id="UP000198901">
    <property type="component" value="Unassembled WGS sequence"/>
</dbReference>
<dbReference type="RefSeq" id="WP_093196486.1">
    <property type="nucleotide sequence ID" value="NZ_FNGS01000001.1"/>
</dbReference>
<keyword evidence="3" id="KW-1185">Reference proteome</keyword>
<dbReference type="OrthoDB" id="8114024at2"/>